<feature type="transmembrane region" description="Helical" evidence="2">
    <location>
        <begin position="6"/>
        <end position="27"/>
    </location>
</feature>
<keyword evidence="5" id="KW-1185">Reference proteome</keyword>
<keyword evidence="2" id="KW-0472">Membrane</keyword>
<gene>
    <name evidence="4" type="ORF">ACFQL9_15800</name>
</gene>
<keyword evidence="2" id="KW-0812">Transmembrane</keyword>
<feature type="domain" description="PGF-CTERM archaeal protein-sorting signal" evidence="3">
    <location>
        <begin position="8"/>
        <end position="30"/>
    </location>
</feature>
<sequence length="34" mass="3278">GGSSAAAPGFGVVDAPAALAAVATALARRRRGRR</sequence>
<evidence type="ECO:0000256" key="2">
    <source>
        <dbReference type="SAM" id="Phobius"/>
    </source>
</evidence>
<dbReference type="Pfam" id="PF18204">
    <property type="entry name" value="PGF-CTERM"/>
    <property type="match status" value="1"/>
</dbReference>
<dbReference type="AlphaFoldDB" id="A0ABD5WKR4"/>
<dbReference type="EMBL" id="JBHTAH010000017">
    <property type="protein sequence ID" value="MFC7071108.1"/>
    <property type="molecule type" value="Genomic_DNA"/>
</dbReference>
<keyword evidence="1" id="KW-0732">Signal</keyword>
<comment type="caution">
    <text evidence="4">The sequence shown here is derived from an EMBL/GenBank/DDBJ whole genome shotgun (WGS) entry which is preliminary data.</text>
</comment>
<evidence type="ECO:0000313" key="5">
    <source>
        <dbReference type="Proteomes" id="UP001596461"/>
    </source>
</evidence>
<evidence type="ECO:0000259" key="3">
    <source>
        <dbReference type="Pfam" id="PF18204"/>
    </source>
</evidence>
<protein>
    <submittedName>
        <fullName evidence="4">PGF-CTERM sorting domain-containing protein</fullName>
    </submittedName>
</protein>
<accession>A0ABD5WKR4</accession>
<keyword evidence="2" id="KW-1133">Transmembrane helix</keyword>
<organism evidence="4 5">
    <name type="scientific">Halobaculum lipolyticum</name>
    <dbReference type="NCBI Taxonomy" id="3032001"/>
    <lineage>
        <taxon>Archaea</taxon>
        <taxon>Methanobacteriati</taxon>
        <taxon>Methanobacteriota</taxon>
        <taxon>Stenosarchaea group</taxon>
        <taxon>Halobacteria</taxon>
        <taxon>Halobacteriales</taxon>
        <taxon>Haloferacaceae</taxon>
        <taxon>Halobaculum</taxon>
    </lineage>
</organism>
<proteinExistence type="predicted"/>
<evidence type="ECO:0000256" key="1">
    <source>
        <dbReference type="ARBA" id="ARBA00022729"/>
    </source>
</evidence>
<name>A0ABD5WKR4_9EURY</name>
<dbReference type="InterPro" id="IPR026371">
    <property type="entry name" value="PGF_CTERM"/>
</dbReference>
<reference evidence="4 5" key="1">
    <citation type="journal article" date="2019" name="Int. J. Syst. Evol. Microbiol.">
        <title>The Global Catalogue of Microorganisms (GCM) 10K type strain sequencing project: providing services to taxonomists for standard genome sequencing and annotation.</title>
        <authorList>
            <consortium name="The Broad Institute Genomics Platform"/>
            <consortium name="The Broad Institute Genome Sequencing Center for Infectious Disease"/>
            <person name="Wu L."/>
            <person name="Ma J."/>
        </authorList>
    </citation>
    <scope>NUCLEOTIDE SEQUENCE [LARGE SCALE GENOMIC DNA]</scope>
    <source>
        <strain evidence="4 5">DT31</strain>
    </source>
</reference>
<evidence type="ECO:0000313" key="4">
    <source>
        <dbReference type="EMBL" id="MFC7071108.1"/>
    </source>
</evidence>
<feature type="non-terminal residue" evidence="4">
    <location>
        <position position="1"/>
    </location>
</feature>
<dbReference type="RefSeq" id="WP_390211160.1">
    <property type="nucleotide sequence ID" value="NZ_JBHTAH010000017.1"/>
</dbReference>
<dbReference type="Proteomes" id="UP001596461">
    <property type="component" value="Unassembled WGS sequence"/>
</dbReference>